<evidence type="ECO:0000256" key="1">
    <source>
        <dbReference type="ARBA" id="ARBA00004167"/>
    </source>
</evidence>
<dbReference type="InterPro" id="IPR032710">
    <property type="entry name" value="NTF2-like_dom_sf"/>
</dbReference>
<feature type="transmembrane region" description="Helical" evidence="5">
    <location>
        <begin position="39"/>
        <end position="62"/>
    </location>
</feature>
<evidence type="ECO:0000259" key="6">
    <source>
        <dbReference type="Pfam" id="PF04335"/>
    </source>
</evidence>
<evidence type="ECO:0000313" key="10">
    <source>
        <dbReference type="Proteomes" id="UP000565205"/>
    </source>
</evidence>
<dbReference type="Gene3D" id="3.10.450.230">
    <property type="entry name" value="VirB8 protein"/>
    <property type="match status" value="1"/>
</dbReference>
<dbReference type="NCBIfam" id="NF010439">
    <property type="entry name" value="PRK13865.1"/>
    <property type="match status" value="1"/>
</dbReference>
<dbReference type="AlphaFoldDB" id="A0A850NM04"/>
<comment type="subcellular location">
    <subcellularLocation>
        <location evidence="1">Membrane</location>
        <topology evidence="1">Single-pass membrane protein</topology>
    </subcellularLocation>
</comment>
<evidence type="ECO:0000256" key="2">
    <source>
        <dbReference type="ARBA" id="ARBA00022692"/>
    </source>
</evidence>
<protein>
    <submittedName>
        <fullName evidence="8">Type IV secretion system protein VirB8</fullName>
    </submittedName>
</protein>
<keyword evidence="4 5" id="KW-0472">Membrane</keyword>
<dbReference type="InterPro" id="IPR007430">
    <property type="entry name" value="VirB8"/>
</dbReference>
<gene>
    <name evidence="7" type="ORF">FHR90_003088</name>
    <name evidence="8" type="ORF">HUK83_01175</name>
</gene>
<evidence type="ECO:0000256" key="5">
    <source>
        <dbReference type="SAM" id="Phobius"/>
    </source>
</evidence>
<proteinExistence type="predicted"/>
<dbReference type="Proteomes" id="UP000565205">
    <property type="component" value="Unassembled WGS sequence"/>
</dbReference>
<reference evidence="7 9" key="2">
    <citation type="submission" date="2020-08" db="EMBL/GenBank/DDBJ databases">
        <title>Genomic Encyclopedia of Type Strains, Phase III (KMG-III): the genomes of soil and plant-associated and newly described type strains.</title>
        <authorList>
            <person name="Whitman W."/>
        </authorList>
    </citation>
    <scope>NUCLEOTIDE SEQUENCE [LARGE SCALE GENOMIC DNA]</scope>
    <source>
        <strain evidence="7 9">CECT 8088</strain>
    </source>
</reference>
<sequence>MNDVPFATPVNRAKLEQHYAEVEAFQQTRLRSIARINKFLLVGLGVSLVANLGLAWTVASLFPLEKLVPLPMVIRSDGTIDTQPSMSHLPATTDAAVIEAAVWEYVRLREGYAYPTARYNYDVVSMMSSDRVRGSYQTWFNYPNPASPQVTVGKKGQIDIERISVSNLGSHVLQVRFRKSITIDGSRPQVTTWTATLQYQQIADLPASARITNPGGILITSYQSSEDSAQ</sequence>
<dbReference type="RefSeq" id="WP_176621695.1">
    <property type="nucleotide sequence ID" value="NZ_JABXXQ010000007.1"/>
</dbReference>
<evidence type="ECO:0000313" key="8">
    <source>
        <dbReference type="EMBL" id="NVN28960.1"/>
    </source>
</evidence>
<evidence type="ECO:0000313" key="7">
    <source>
        <dbReference type="EMBL" id="MBB3175234.1"/>
    </source>
</evidence>
<organism evidence="8 10">
    <name type="scientific">Endobacter medicaginis</name>
    <dbReference type="NCBI Taxonomy" id="1181271"/>
    <lineage>
        <taxon>Bacteria</taxon>
        <taxon>Pseudomonadati</taxon>
        <taxon>Pseudomonadota</taxon>
        <taxon>Alphaproteobacteria</taxon>
        <taxon>Acetobacterales</taxon>
        <taxon>Acetobacteraceae</taxon>
        <taxon>Endobacter</taxon>
    </lineage>
</organism>
<keyword evidence="2 5" id="KW-0812">Transmembrane</keyword>
<dbReference type="Pfam" id="PF04335">
    <property type="entry name" value="VirB8"/>
    <property type="match status" value="1"/>
</dbReference>
<comment type="caution">
    <text evidence="8">The sequence shown here is derived from an EMBL/GenBank/DDBJ whole genome shotgun (WGS) entry which is preliminary data.</text>
</comment>
<dbReference type="GO" id="GO:0016020">
    <property type="term" value="C:membrane"/>
    <property type="evidence" value="ECO:0007669"/>
    <property type="project" value="UniProtKB-SubCell"/>
</dbReference>
<dbReference type="Proteomes" id="UP000557688">
    <property type="component" value="Unassembled WGS sequence"/>
</dbReference>
<dbReference type="SUPFAM" id="SSF54427">
    <property type="entry name" value="NTF2-like"/>
    <property type="match status" value="1"/>
</dbReference>
<evidence type="ECO:0000256" key="4">
    <source>
        <dbReference type="ARBA" id="ARBA00023136"/>
    </source>
</evidence>
<dbReference type="CDD" id="cd16424">
    <property type="entry name" value="VirB8"/>
    <property type="match status" value="1"/>
</dbReference>
<dbReference type="EMBL" id="JACHXV010000022">
    <property type="protein sequence ID" value="MBB3175234.1"/>
    <property type="molecule type" value="Genomic_DNA"/>
</dbReference>
<evidence type="ECO:0000313" key="9">
    <source>
        <dbReference type="Proteomes" id="UP000557688"/>
    </source>
</evidence>
<dbReference type="EMBL" id="JABXXQ010000007">
    <property type="protein sequence ID" value="NVN28960.1"/>
    <property type="molecule type" value="Genomic_DNA"/>
</dbReference>
<accession>A0A850NM04</accession>
<keyword evidence="9" id="KW-1185">Reference proteome</keyword>
<feature type="domain" description="Bacterial virulence protein VirB8" evidence="6">
    <location>
        <begin position="23"/>
        <end position="227"/>
    </location>
</feature>
<evidence type="ECO:0000256" key="3">
    <source>
        <dbReference type="ARBA" id="ARBA00022989"/>
    </source>
</evidence>
<reference evidence="8 10" key="1">
    <citation type="submission" date="2020-06" db="EMBL/GenBank/DDBJ databases">
        <title>Description of novel acetic acid bacteria.</title>
        <authorList>
            <person name="Sombolestani A."/>
        </authorList>
    </citation>
    <scope>NUCLEOTIDE SEQUENCE [LARGE SCALE GENOMIC DNA]</scope>
    <source>
        <strain evidence="8 10">LMG 26838</strain>
    </source>
</reference>
<keyword evidence="3 5" id="KW-1133">Transmembrane helix</keyword>
<name>A0A850NM04_9PROT</name>